<dbReference type="InterPro" id="IPR040125">
    <property type="entry name" value="Squalene_monox"/>
</dbReference>
<feature type="transmembrane region" description="Helical" evidence="16">
    <location>
        <begin position="485"/>
        <end position="503"/>
    </location>
</feature>
<dbReference type="OrthoDB" id="1678617at2759"/>
<keyword evidence="9" id="KW-0492">Microsome</keyword>
<keyword evidence="10" id="KW-0443">Lipid metabolism</keyword>
<evidence type="ECO:0000256" key="13">
    <source>
        <dbReference type="ARBA" id="ARBA00023136"/>
    </source>
</evidence>
<dbReference type="SUPFAM" id="SSF51905">
    <property type="entry name" value="FAD/NAD(P)-binding domain"/>
    <property type="match status" value="1"/>
</dbReference>
<keyword evidence="10" id="KW-0444">Lipid biosynthesis</keyword>
<comment type="function">
    <text evidence="16">Catalyzes the stereospecific oxidation of squalene to (S)-2,3-epoxysqualene, and is considered to be a rate-limiting enzyme in steroid biosynthesis.</text>
</comment>
<comment type="subcellular location">
    <subcellularLocation>
        <location evidence="3 16">Endoplasmic reticulum membrane</location>
        <topology evidence="3 16">Multi-pass membrane protein</topology>
    </subcellularLocation>
    <subcellularLocation>
        <location evidence="2">Microsome membrane</location>
        <topology evidence="2">Multi-pass membrane protein</topology>
    </subcellularLocation>
</comment>
<dbReference type="GO" id="GO:0050660">
    <property type="term" value="F:flavin adenine dinucleotide binding"/>
    <property type="evidence" value="ECO:0007669"/>
    <property type="project" value="UniProtKB-UniRule"/>
</dbReference>
<dbReference type="EMBL" id="JAANYQ010000001">
    <property type="protein sequence ID" value="KAF4126557.1"/>
    <property type="molecule type" value="Genomic_DNA"/>
</dbReference>
<keyword evidence="8 16" id="KW-0274">FAD</keyword>
<evidence type="ECO:0000256" key="16">
    <source>
        <dbReference type="RuleBase" id="RU367121"/>
    </source>
</evidence>
<evidence type="ECO:0000256" key="17">
    <source>
        <dbReference type="SAM" id="MobiDB-lite"/>
    </source>
</evidence>
<dbReference type="FunFam" id="3.50.50.60:FF:000166">
    <property type="entry name" value="Squalene monooxygenase Erg1"/>
    <property type="match status" value="1"/>
</dbReference>
<evidence type="ECO:0000313" key="20">
    <source>
        <dbReference type="EMBL" id="KAF4126557.1"/>
    </source>
</evidence>
<evidence type="ECO:0000256" key="3">
    <source>
        <dbReference type="ARBA" id="ARBA00004477"/>
    </source>
</evidence>
<feature type="domain" description="FAD dependent oxidoreductase" evidence="18">
    <location>
        <begin position="68"/>
        <end position="97"/>
    </location>
</feature>
<comment type="pathway">
    <text evidence="15">Steroid metabolism; ergosterol biosynthesis.</text>
</comment>
<dbReference type="EC" id="1.14.14.17" evidence="16"/>
<gene>
    <name evidence="20" type="ORF">GMORB2_0293</name>
</gene>
<dbReference type="GO" id="GO:0005789">
    <property type="term" value="C:endoplasmic reticulum membrane"/>
    <property type="evidence" value="ECO:0007669"/>
    <property type="project" value="UniProtKB-SubCell"/>
</dbReference>
<feature type="region of interest" description="Disordered" evidence="17">
    <location>
        <begin position="1"/>
        <end position="34"/>
    </location>
</feature>
<keyword evidence="21" id="KW-1185">Reference proteome</keyword>
<keyword evidence="11 16" id="KW-1133">Transmembrane helix</keyword>
<proteinExistence type="inferred from homology"/>
<dbReference type="RefSeq" id="XP_035325209.1">
    <property type="nucleotide sequence ID" value="XM_035462279.1"/>
</dbReference>
<dbReference type="Pfam" id="PF01266">
    <property type="entry name" value="DAO"/>
    <property type="match status" value="1"/>
</dbReference>
<dbReference type="PANTHER" id="PTHR10835">
    <property type="entry name" value="SQUALENE MONOOXYGENASE"/>
    <property type="match status" value="1"/>
</dbReference>
<dbReference type="Proteomes" id="UP000749293">
    <property type="component" value="Unassembled WGS sequence"/>
</dbReference>
<evidence type="ECO:0000313" key="21">
    <source>
        <dbReference type="Proteomes" id="UP000749293"/>
    </source>
</evidence>
<evidence type="ECO:0000256" key="5">
    <source>
        <dbReference type="ARBA" id="ARBA00022630"/>
    </source>
</evidence>
<keyword evidence="6 16" id="KW-0812">Transmembrane</keyword>
<comment type="caution">
    <text evidence="20">The sequence shown here is derived from an EMBL/GenBank/DDBJ whole genome shotgun (WGS) entry which is preliminary data.</text>
</comment>
<keyword evidence="12 16" id="KW-0560">Oxidoreductase</keyword>
<evidence type="ECO:0000256" key="7">
    <source>
        <dbReference type="ARBA" id="ARBA00022824"/>
    </source>
</evidence>
<feature type="domain" description="Squalene epoxidase" evidence="19">
    <location>
        <begin position="239"/>
        <end position="502"/>
    </location>
</feature>
<feature type="compositionally biased region" description="Low complexity" evidence="17">
    <location>
        <begin position="1"/>
        <end position="19"/>
    </location>
</feature>
<dbReference type="InterPro" id="IPR006076">
    <property type="entry name" value="FAD-dep_OxRdtase"/>
</dbReference>
<protein>
    <recommendedName>
        <fullName evidence="16">Squalene monooxygenase</fullName>
        <ecNumber evidence="16">1.14.14.17</ecNumber>
    </recommendedName>
</protein>
<dbReference type="InterPro" id="IPR036188">
    <property type="entry name" value="FAD/NAD-bd_sf"/>
</dbReference>
<evidence type="ECO:0000256" key="12">
    <source>
        <dbReference type="ARBA" id="ARBA00023002"/>
    </source>
</evidence>
<keyword evidence="20" id="KW-0503">Monooxygenase</keyword>
<evidence type="ECO:0000256" key="15">
    <source>
        <dbReference type="ARBA" id="ARBA00029435"/>
    </source>
</evidence>
<keyword evidence="13 16" id="KW-0472">Membrane</keyword>
<evidence type="ECO:0000256" key="1">
    <source>
        <dbReference type="ARBA" id="ARBA00001974"/>
    </source>
</evidence>
<comment type="similarity">
    <text evidence="4 16">Belongs to the squalene monooxygenase family.</text>
</comment>
<keyword evidence="5 16" id="KW-0285">Flavoprotein</keyword>
<evidence type="ECO:0000256" key="8">
    <source>
        <dbReference type="ARBA" id="ARBA00022827"/>
    </source>
</evidence>
<comment type="catalytic activity">
    <reaction evidence="16">
        <text>squalene + reduced [NADPH--hemoprotein reductase] + O2 = (S)-2,3-epoxysqualene + oxidized [NADPH--hemoprotein reductase] + H2O + H(+)</text>
        <dbReference type="Rhea" id="RHEA:25282"/>
        <dbReference type="Rhea" id="RHEA-COMP:11964"/>
        <dbReference type="Rhea" id="RHEA-COMP:11965"/>
        <dbReference type="ChEBI" id="CHEBI:15377"/>
        <dbReference type="ChEBI" id="CHEBI:15378"/>
        <dbReference type="ChEBI" id="CHEBI:15379"/>
        <dbReference type="ChEBI" id="CHEBI:15440"/>
        <dbReference type="ChEBI" id="CHEBI:15441"/>
        <dbReference type="ChEBI" id="CHEBI:57618"/>
        <dbReference type="ChEBI" id="CHEBI:58210"/>
        <dbReference type="EC" id="1.14.14.17"/>
    </reaction>
</comment>
<evidence type="ECO:0000256" key="9">
    <source>
        <dbReference type="ARBA" id="ARBA00022848"/>
    </source>
</evidence>
<comment type="cofactor">
    <cofactor evidence="1 16">
        <name>FAD</name>
        <dbReference type="ChEBI" id="CHEBI:57692"/>
    </cofactor>
</comment>
<dbReference type="PANTHER" id="PTHR10835:SF0">
    <property type="entry name" value="SQUALENE MONOOXYGENASE"/>
    <property type="match status" value="1"/>
</dbReference>
<dbReference type="GO" id="GO:0006696">
    <property type="term" value="P:ergosterol biosynthetic process"/>
    <property type="evidence" value="ECO:0007669"/>
    <property type="project" value="TreeGrafter"/>
</dbReference>
<dbReference type="AlphaFoldDB" id="A0A9P5D4W9"/>
<evidence type="ECO:0000256" key="4">
    <source>
        <dbReference type="ARBA" id="ARBA00008802"/>
    </source>
</evidence>
<evidence type="ECO:0000256" key="6">
    <source>
        <dbReference type="ARBA" id="ARBA00022692"/>
    </source>
</evidence>
<evidence type="ECO:0000256" key="10">
    <source>
        <dbReference type="ARBA" id="ARBA00022955"/>
    </source>
</evidence>
<keyword evidence="14" id="KW-0753">Steroid metabolism</keyword>
<dbReference type="GO" id="GO:0004506">
    <property type="term" value="F:squalene monooxygenase activity"/>
    <property type="evidence" value="ECO:0007669"/>
    <property type="project" value="UniProtKB-UniRule"/>
</dbReference>
<dbReference type="GeneID" id="55966523"/>
<dbReference type="Pfam" id="PF08491">
    <property type="entry name" value="SE"/>
    <property type="match status" value="1"/>
</dbReference>
<dbReference type="InterPro" id="IPR013698">
    <property type="entry name" value="Squalene_epoxidase"/>
</dbReference>
<evidence type="ECO:0000259" key="19">
    <source>
        <dbReference type="Pfam" id="PF08491"/>
    </source>
</evidence>
<name>A0A9P5D4W9_9HYPO</name>
<feature type="transmembrane region" description="Helical" evidence="16">
    <location>
        <begin position="67"/>
        <end position="86"/>
    </location>
</feature>
<sequence length="543" mass="58555">MAISETTTTTATTTATEPAATKKKTTATTTTTTTTATTTAATTATMAASAAAAPDMRARRREEFHEADVVVVGAGIFGCAISYALANQGRSVILLERWMHEPDRIVGELLQPGGVAALHKLGLGHCLEGIDSIPCQGYTVLHKGTPVVVRYPTVDAHGRATHPWRGAGTEGKRPIGRGFHHGRFIMQMRRACQAHANITVVETEVVSTVRGQHSDQILGVETRTTDKETGDKKADCFFGQLTIVADGYASKFRKQVIARPPVVRSKFYALELIDCPLPEPNHALVIIGDAFPVLLYQIGSRETRALIDVPADIPEASPAAGGVRGYIDKCVLPAVPEPIRSSMVTALSDGKIPRSMPNSWLPPSPQSTKGLVLLGDAMNMRHPLTGGGMTVAFNDAVILSGLLAPELVPDLGDTRAVAAAMDTLYSRRKNLTGIVNVLAQALYALFAANDPQLRILQRGCFGYFERGMTDGPSAMLAAIVQQPVVLFYHFFSVAFLAIWLNACDLVGGPLGLWKVPLAFIDMILILWKASIVFVPYMWRENFR</sequence>
<evidence type="ECO:0000256" key="11">
    <source>
        <dbReference type="ARBA" id="ARBA00022989"/>
    </source>
</evidence>
<evidence type="ECO:0000256" key="2">
    <source>
        <dbReference type="ARBA" id="ARBA00004154"/>
    </source>
</evidence>
<dbReference type="Gene3D" id="3.50.50.60">
    <property type="entry name" value="FAD/NAD(P)-binding domain"/>
    <property type="match status" value="2"/>
</dbReference>
<reference evidence="20" key="1">
    <citation type="submission" date="2020-03" db="EMBL/GenBank/DDBJ databases">
        <title>Site-based positive gene gene selection in Geosmithia morbida across the United States reveals a broad range of putative effectors and factors for local host and environmental adapation.</title>
        <authorList>
            <person name="Onufrak A."/>
            <person name="Murdoch R.W."/>
            <person name="Gazis R."/>
            <person name="Huff M."/>
            <person name="Staton M."/>
            <person name="Klingeman W."/>
            <person name="Hadziabdic D."/>
        </authorList>
    </citation>
    <scope>NUCLEOTIDE SEQUENCE</scope>
    <source>
        <strain evidence="20">1262</strain>
    </source>
</reference>
<evidence type="ECO:0000256" key="14">
    <source>
        <dbReference type="ARBA" id="ARBA00023221"/>
    </source>
</evidence>
<accession>A0A9P5D4W9</accession>
<evidence type="ECO:0000259" key="18">
    <source>
        <dbReference type="Pfam" id="PF01266"/>
    </source>
</evidence>
<keyword evidence="10" id="KW-0752">Steroid biosynthesis</keyword>
<feature type="transmembrane region" description="Helical" evidence="16">
    <location>
        <begin position="515"/>
        <end position="538"/>
    </location>
</feature>
<organism evidence="20 21">
    <name type="scientific">Geosmithia morbida</name>
    <dbReference type="NCBI Taxonomy" id="1094350"/>
    <lineage>
        <taxon>Eukaryota</taxon>
        <taxon>Fungi</taxon>
        <taxon>Dikarya</taxon>
        <taxon>Ascomycota</taxon>
        <taxon>Pezizomycotina</taxon>
        <taxon>Sordariomycetes</taxon>
        <taxon>Hypocreomycetidae</taxon>
        <taxon>Hypocreales</taxon>
        <taxon>Bionectriaceae</taxon>
        <taxon>Geosmithia</taxon>
    </lineage>
</organism>
<keyword evidence="7 16" id="KW-0256">Endoplasmic reticulum</keyword>
<dbReference type="PRINTS" id="PR00420">
    <property type="entry name" value="RNGMNOXGNASE"/>
</dbReference>